<evidence type="ECO:0008006" key="3">
    <source>
        <dbReference type="Google" id="ProtNLM"/>
    </source>
</evidence>
<accession>A0A563UAB3</accession>
<evidence type="ECO:0000313" key="1">
    <source>
        <dbReference type="EMBL" id="TWR28284.1"/>
    </source>
</evidence>
<comment type="caution">
    <text evidence="1">The sequence shown here is derived from an EMBL/GenBank/DDBJ whole genome shotgun (WGS) entry which is preliminary data.</text>
</comment>
<dbReference type="OrthoDB" id="794410at2"/>
<organism evidence="1 2">
    <name type="scientific">Mucilaginibacter achroorhodeus</name>
    <dbReference type="NCBI Taxonomy" id="2599294"/>
    <lineage>
        <taxon>Bacteria</taxon>
        <taxon>Pseudomonadati</taxon>
        <taxon>Bacteroidota</taxon>
        <taxon>Sphingobacteriia</taxon>
        <taxon>Sphingobacteriales</taxon>
        <taxon>Sphingobacteriaceae</taxon>
        <taxon>Mucilaginibacter</taxon>
    </lineage>
</organism>
<proteinExistence type="predicted"/>
<dbReference type="AlphaFoldDB" id="A0A563UAB3"/>
<sequence>MKKLLYLIPLLLTACVGNNNNKADDTAKEDIAKTATAPAATDTMFLQKEKTKDYYHIVYVEKNHAAQIFKDLVNFKFDHYDTVNYKQAYRVLKVRNPKPLKKYDLAGLPNEWLPVYTYKGERYLYAPADWGNADKRIITDSTIIYRGEEGPEPHVLNDFKKIGDNKYNLKAPPFYQFIKKSNINIYIIDPKTKLSVWEDTELPPAYRYRMYVPRQSAGNYNMVVNYCKAAKMPEFEFDKVNYQALIKNR</sequence>
<name>A0A563UAB3_9SPHI</name>
<dbReference type="EMBL" id="VOEI01000001">
    <property type="protein sequence ID" value="TWR28284.1"/>
    <property type="molecule type" value="Genomic_DNA"/>
</dbReference>
<dbReference type="Proteomes" id="UP000318010">
    <property type="component" value="Unassembled WGS sequence"/>
</dbReference>
<dbReference type="RefSeq" id="WP_146269080.1">
    <property type="nucleotide sequence ID" value="NZ_VOEI01000001.1"/>
</dbReference>
<keyword evidence="2" id="KW-1185">Reference proteome</keyword>
<gene>
    <name evidence="1" type="ORF">FPZ42_03455</name>
</gene>
<evidence type="ECO:0000313" key="2">
    <source>
        <dbReference type="Proteomes" id="UP000318010"/>
    </source>
</evidence>
<protein>
    <recommendedName>
        <fullName evidence="3">Lipoprotein</fullName>
    </recommendedName>
</protein>
<dbReference type="PROSITE" id="PS51257">
    <property type="entry name" value="PROKAR_LIPOPROTEIN"/>
    <property type="match status" value="1"/>
</dbReference>
<reference evidence="1 2" key="1">
    <citation type="submission" date="2019-07" db="EMBL/GenBank/DDBJ databases">
        <authorList>
            <person name="Kim J."/>
        </authorList>
    </citation>
    <scope>NUCLEOTIDE SEQUENCE [LARGE SCALE GENOMIC DNA]</scope>
    <source>
        <strain evidence="1 2">MJ1a</strain>
    </source>
</reference>